<name>A0A934MH30_9HYPH</name>
<evidence type="ECO:0000259" key="8">
    <source>
        <dbReference type="PROSITE" id="PS50928"/>
    </source>
</evidence>
<dbReference type="GO" id="GO:0055085">
    <property type="term" value="P:transmembrane transport"/>
    <property type="evidence" value="ECO:0007669"/>
    <property type="project" value="InterPro"/>
</dbReference>
<sequence length="271" mass="28526">MADATIPGAATGSAASGRAAWLVNAALPWILPIGTAACVLAVWEAVVRIWSIPAVNLPAPTAIATNFVKTFGTLAYHAQYTGAEAVGALFIAIAVGTVLAGIMSASPFMRDMLQPNIVAFQLVPKVALAPLFVIWLGIGSESRLFFATFLSFFPIVVSTTAGLQQTDPTAIRLCRSLTATSGQIFFQVRVPFALPYFFNGLKISATMCVIGVVIAEFISAQAGLGFYILLASSRAETTAIFAALVMLCVIGLAIFGAVILAERVARRWYSG</sequence>
<keyword evidence="10" id="KW-1185">Reference proteome</keyword>
<dbReference type="EMBL" id="JAEKJA010000005">
    <property type="protein sequence ID" value="MBJ3775631.1"/>
    <property type="molecule type" value="Genomic_DNA"/>
</dbReference>
<feature type="domain" description="ABC transmembrane type-1" evidence="8">
    <location>
        <begin position="78"/>
        <end position="258"/>
    </location>
</feature>
<comment type="caution">
    <text evidence="9">The sequence shown here is derived from an EMBL/GenBank/DDBJ whole genome shotgun (WGS) entry which is preliminary data.</text>
</comment>
<keyword evidence="4 7" id="KW-0812">Transmembrane</keyword>
<comment type="similarity">
    <text evidence="7">Belongs to the binding-protein-dependent transport system permease family.</text>
</comment>
<dbReference type="Gene3D" id="1.10.3720.10">
    <property type="entry name" value="MetI-like"/>
    <property type="match status" value="1"/>
</dbReference>
<keyword evidence="5 7" id="KW-1133">Transmembrane helix</keyword>
<gene>
    <name evidence="9" type="ORF">JCR33_08045</name>
</gene>
<dbReference type="AlphaFoldDB" id="A0A934MH30"/>
<accession>A0A934MH30</accession>
<evidence type="ECO:0000256" key="3">
    <source>
        <dbReference type="ARBA" id="ARBA00022475"/>
    </source>
</evidence>
<proteinExistence type="inferred from homology"/>
<dbReference type="PROSITE" id="PS50928">
    <property type="entry name" value="ABC_TM1"/>
    <property type="match status" value="1"/>
</dbReference>
<comment type="subcellular location">
    <subcellularLocation>
        <location evidence="1 7">Cell membrane</location>
        <topology evidence="1 7">Multi-pass membrane protein</topology>
    </subcellularLocation>
</comment>
<evidence type="ECO:0000313" key="10">
    <source>
        <dbReference type="Proteomes" id="UP000609531"/>
    </source>
</evidence>
<evidence type="ECO:0000313" key="9">
    <source>
        <dbReference type="EMBL" id="MBJ3775631.1"/>
    </source>
</evidence>
<evidence type="ECO:0000256" key="7">
    <source>
        <dbReference type="RuleBase" id="RU363032"/>
    </source>
</evidence>
<organism evidence="9 10">
    <name type="scientific">Acuticoccus mangrovi</name>
    <dbReference type="NCBI Taxonomy" id="2796142"/>
    <lineage>
        <taxon>Bacteria</taxon>
        <taxon>Pseudomonadati</taxon>
        <taxon>Pseudomonadota</taxon>
        <taxon>Alphaproteobacteria</taxon>
        <taxon>Hyphomicrobiales</taxon>
        <taxon>Amorphaceae</taxon>
        <taxon>Acuticoccus</taxon>
    </lineage>
</organism>
<dbReference type="CDD" id="cd06261">
    <property type="entry name" value="TM_PBP2"/>
    <property type="match status" value="1"/>
</dbReference>
<keyword evidence="2 7" id="KW-0813">Transport</keyword>
<dbReference type="Proteomes" id="UP000609531">
    <property type="component" value="Unassembled WGS sequence"/>
</dbReference>
<dbReference type="InterPro" id="IPR035906">
    <property type="entry name" value="MetI-like_sf"/>
</dbReference>
<keyword evidence="6 7" id="KW-0472">Membrane</keyword>
<keyword evidence="3" id="KW-1003">Cell membrane</keyword>
<dbReference type="PANTHER" id="PTHR30151:SF0">
    <property type="entry name" value="ABC TRANSPORTER PERMEASE PROTEIN MJ0413-RELATED"/>
    <property type="match status" value="1"/>
</dbReference>
<feature type="transmembrane region" description="Helical" evidence="7">
    <location>
        <begin position="21"/>
        <end position="43"/>
    </location>
</feature>
<evidence type="ECO:0000256" key="5">
    <source>
        <dbReference type="ARBA" id="ARBA00022989"/>
    </source>
</evidence>
<evidence type="ECO:0000256" key="1">
    <source>
        <dbReference type="ARBA" id="ARBA00004651"/>
    </source>
</evidence>
<dbReference type="Pfam" id="PF00528">
    <property type="entry name" value="BPD_transp_1"/>
    <property type="match status" value="1"/>
</dbReference>
<dbReference type="SUPFAM" id="SSF161098">
    <property type="entry name" value="MetI-like"/>
    <property type="match status" value="1"/>
</dbReference>
<evidence type="ECO:0000256" key="6">
    <source>
        <dbReference type="ARBA" id="ARBA00023136"/>
    </source>
</evidence>
<feature type="transmembrane region" description="Helical" evidence="7">
    <location>
        <begin position="205"/>
        <end position="228"/>
    </location>
</feature>
<feature type="transmembrane region" description="Helical" evidence="7">
    <location>
        <begin position="85"/>
        <end position="105"/>
    </location>
</feature>
<feature type="transmembrane region" description="Helical" evidence="7">
    <location>
        <begin position="144"/>
        <end position="163"/>
    </location>
</feature>
<dbReference type="RefSeq" id="WP_198881510.1">
    <property type="nucleotide sequence ID" value="NZ_JAEKJA010000005.1"/>
</dbReference>
<dbReference type="PANTHER" id="PTHR30151">
    <property type="entry name" value="ALKANE SULFONATE ABC TRANSPORTER-RELATED, MEMBRANE SUBUNIT"/>
    <property type="match status" value="1"/>
</dbReference>
<dbReference type="GO" id="GO:0005886">
    <property type="term" value="C:plasma membrane"/>
    <property type="evidence" value="ECO:0007669"/>
    <property type="project" value="UniProtKB-SubCell"/>
</dbReference>
<dbReference type="InterPro" id="IPR000515">
    <property type="entry name" value="MetI-like"/>
</dbReference>
<protein>
    <submittedName>
        <fullName evidence="9">ABC transporter permease</fullName>
    </submittedName>
</protein>
<feature type="transmembrane region" description="Helical" evidence="7">
    <location>
        <begin position="117"/>
        <end position="138"/>
    </location>
</feature>
<reference evidence="9" key="1">
    <citation type="submission" date="2020-12" db="EMBL/GenBank/DDBJ databases">
        <title>Bacterial taxonomy.</title>
        <authorList>
            <person name="Pan X."/>
        </authorList>
    </citation>
    <scope>NUCLEOTIDE SEQUENCE</scope>
    <source>
        <strain evidence="9">B2012</strain>
    </source>
</reference>
<feature type="transmembrane region" description="Helical" evidence="7">
    <location>
        <begin position="240"/>
        <end position="261"/>
    </location>
</feature>
<evidence type="ECO:0000256" key="2">
    <source>
        <dbReference type="ARBA" id="ARBA00022448"/>
    </source>
</evidence>
<evidence type="ECO:0000256" key="4">
    <source>
        <dbReference type="ARBA" id="ARBA00022692"/>
    </source>
</evidence>